<proteinExistence type="predicted"/>
<comment type="subcellular location">
    <subcellularLocation>
        <location evidence="1">Membrane</location>
        <topology evidence="1">Single-pass membrane protein</topology>
    </subcellularLocation>
</comment>
<evidence type="ECO:0000313" key="7">
    <source>
        <dbReference type="Proteomes" id="UP001164746"/>
    </source>
</evidence>
<evidence type="ECO:0000313" key="6">
    <source>
        <dbReference type="EMBL" id="WAR11574.1"/>
    </source>
</evidence>
<dbReference type="Proteomes" id="UP001164746">
    <property type="component" value="Chromosome 8"/>
</dbReference>
<accession>A0ABY7ERL7</accession>
<protein>
    <submittedName>
        <fullName evidence="6">TMX3-like protein</fullName>
    </submittedName>
</protein>
<name>A0ABY7ERL7_MYAAR</name>
<dbReference type="PANTHER" id="PTHR46426:SF1">
    <property type="entry name" value="PROTEIN DISULFIDE-ISOMERASE TMX3"/>
    <property type="match status" value="1"/>
</dbReference>
<evidence type="ECO:0000256" key="2">
    <source>
        <dbReference type="ARBA" id="ARBA00022692"/>
    </source>
</evidence>
<keyword evidence="7" id="KW-1185">Reference proteome</keyword>
<evidence type="ECO:0000256" key="3">
    <source>
        <dbReference type="ARBA" id="ARBA00022989"/>
    </source>
</evidence>
<gene>
    <name evidence="6" type="ORF">MAR_025754</name>
</gene>
<organism evidence="6 7">
    <name type="scientific">Mya arenaria</name>
    <name type="common">Soft-shell clam</name>
    <dbReference type="NCBI Taxonomy" id="6604"/>
    <lineage>
        <taxon>Eukaryota</taxon>
        <taxon>Metazoa</taxon>
        <taxon>Spiralia</taxon>
        <taxon>Lophotrochozoa</taxon>
        <taxon>Mollusca</taxon>
        <taxon>Bivalvia</taxon>
        <taxon>Autobranchia</taxon>
        <taxon>Heteroconchia</taxon>
        <taxon>Euheterodonta</taxon>
        <taxon>Imparidentia</taxon>
        <taxon>Neoheterodontei</taxon>
        <taxon>Myida</taxon>
        <taxon>Myoidea</taxon>
        <taxon>Myidae</taxon>
        <taxon>Mya</taxon>
    </lineage>
</organism>
<reference evidence="6" key="1">
    <citation type="submission" date="2022-11" db="EMBL/GenBank/DDBJ databases">
        <title>Centuries of genome instability and evolution in soft-shell clam transmissible cancer (bioRxiv).</title>
        <authorList>
            <person name="Hart S.F.M."/>
            <person name="Yonemitsu M.A."/>
            <person name="Giersch R.M."/>
            <person name="Beal B.F."/>
            <person name="Arriagada G."/>
            <person name="Davis B.W."/>
            <person name="Ostrander E.A."/>
            <person name="Goff S.P."/>
            <person name="Metzger M.J."/>
        </authorList>
    </citation>
    <scope>NUCLEOTIDE SEQUENCE</scope>
    <source>
        <strain evidence="6">MELC-2E11</strain>
        <tissue evidence="6">Siphon/mantle</tissue>
    </source>
</reference>
<sequence length="134" mass="15476">MSEPETVNNIMLTFIQMPYIMVLDPTVHLYYIPDLPASEIDAPTLHRFLLDVKSGKTTAYGGTSFFQRLKRLFYDILVTVIEVWQSSRWLFLIMFGIPTGVISIVCYSLCCMDTVDDEIQSDEEDSDDEYRELV</sequence>
<dbReference type="PANTHER" id="PTHR46426">
    <property type="entry name" value="PROTEIN DISULFIDE-ISOMERASE TMX3"/>
    <property type="match status" value="1"/>
</dbReference>
<feature type="non-terminal residue" evidence="6">
    <location>
        <position position="134"/>
    </location>
</feature>
<dbReference type="EMBL" id="CP111019">
    <property type="protein sequence ID" value="WAR11574.1"/>
    <property type="molecule type" value="Genomic_DNA"/>
</dbReference>
<evidence type="ECO:0000256" key="5">
    <source>
        <dbReference type="SAM" id="Phobius"/>
    </source>
</evidence>
<evidence type="ECO:0000256" key="1">
    <source>
        <dbReference type="ARBA" id="ARBA00004167"/>
    </source>
</evidence>
<keyword evidence="4 5" id="KW-0472">Membrane</keyword>
<keyword evidence="2 5" id="KW-0812">Transmembrane</keyword>
<dbReference type="InterPro" id="IPR052250">
    <property type="entry name" value="PDI_TMX3"/>
</dbReference>
<keyword evidence="3 5" id="KW-1133">Transmembrane helix</keyword>
<feature type="transmembrane region" description="Helical" evidence="5">
    <location>
        <begin position="89"/>
        <end position="110"/>
    </location>
</feature>
<evidence type="ECO:0000256" key="4">
    <source>
        <dbReference type="ARBA" id="ARBA00023136"/>
    </source>
</evidence>